<dbReference type="InterPro" id="IPR050925">
    <property type="entry name" value="Rhomboid_protease_S54"/>
</dbReference>
<accession>A0ABT8SM58</accession>
<reference evidence="7" key="1">
    <citation type="submission" date="2023-07" db="EMBL/GenBank/DDBJ databases">
        <title>Brevundimonas soil sp. nov., isolated from the soil of chemical plant.</title>
        <authorList>
            <person name="Wu N."/>
        </authorList>
    </citation>
    <scope>NUCLEOTIDE SEQUENCE</scope>
    <source>
        <strain evidence="7">XZ-24</strain>
    </source>
</reference>
<comment type="caution">
    <text evidence="7">The sequence shown here is derived from an EMBL/GenBank/DDBJ whole genome shotgun (WGS) entry which is preliminary data.</text>
</comment>
<name>A0ABT8SM58_9CAUL</name>
<dbReference type="GO" id="GO:0006508">
    <property type="term" value="P:proteolysis"/>
    <property type="evidence" value="ECO:0007669"/>
    <property type="project" value="UniProtKB-KW"/>
</dbReference>
<dbReference type="Pfam" id="PF01694">
    <property type="entry name" value="Rhomboid"/>
    <property type="match status" value="1"/>
</dbReference>
<gene>
    <name evidence="7" type="ORF">Q0812_07315</name>
</gene>
<keyword evidence="7" id="KW-0645">Protease</keyword>
<dbReference type="Gene3D" id="1.20.1540.10">
    <property type="entry name" value="Rhomboid-like"/>
    <property type="match status" value="1"/>
</dbReference>
<dbReference type="Proteomes" id="UP001169063">
    <property type="component" value="Unassembled WGS sequence"/>
</dbReference>
<comment type="subcellular location">
    <subcellularLocation>
        <location evidence="1">Membrane</location>
        <topology evidence="1">Multi-pass membrane protein</topology>
    </subcellularLocation>
</comment>
<keyword evidence="2 5" id="KW-0812">Transmembrane</keyword>
<protein>
    <submittedName>
        <fullName evidence="7">Rhomboid family intramembrane serine protease</fullName>
        <ecNumber evidence="7">3.4.21.-</ecNumber>
    </submittedName>
</protein>
<proteinExistence type="predicted"/>
<feature type="transmembrane region" description="Helical" evidence="5">
    <location>
        <begin position="210"/>
        <end position="231"/>
    </location>
</feature>
<evidence type="ECO:0000256" key="3">
    <source>
        <dbReference type="ARBA" id="ARBA00022989"/>
    </source>
</evidence>
<keyword evidence="3 5" id="KW-1133">Transmembrane helix</keyword>
<dbReference type="EC" id="3.4.21.-" evidence="7"/>
<dbReference type="InterPro" id="IPR022764">
    <property type="entry name" value="Peptidase_S54_rhomboid_dom"/>
</dbReference>
<evidence type="ECO:0000259" key="6">
    <source>
        <dbReference type="Pfam" id="PF01694"/>
    </source>
</evidence>
<feature type="transmembrane region" description="Helical" evidence="5">
    <location>
        <begin position="43"/>
        <end position="62"/>
    </location>
</feature>
<dbReference type="GO" id="GO:0008233">
    <property type="term" value="F:peptidase activity"/>
    <property type="evidence" value="ECO:0007669"/>
    <property type="project" value="UniProtKB-KW"/>
</dbReference>
<keyword evidence="7" id="KW-0378">Hydrolase</keyword>
<keyword evidence="8" id="KW-1185">Reference proteome</keyword>
<evidence type="ECO:0000256" key="2">
    <source>
        <dbReference type="ARBA" id="ARBA00022692"/>
    </source>
</evidence>
<sequence length="249" mass="26743">MAEQDVQTPRPSALHQAANGSLHRPIWRDPRVHRSVFGRRAHVAYALLAVFIVVLILEPFTGGLRGWGLSADALDQGRWEVLGAHMVAHAGLWHLSGNAAVMFALTSPLMARLGRGVLAWARYLALFVGSGLAGAGLFLLMNPTGDIPAVGASGAISGLWAAHARLGQNGRFLPVLSRKVLINARDFALANLVLFFALFLLVTLRGGEGGLAWEAHLGGYLFGLLAMPLIAPQRPPADWEPHRPSSWLP</sequence>
<evidence type="ECO:0000313" key="8">
    <source>
        <dbReference type="Proteomes" id="UP001169063"/>
    </source>
</evidence>
<dbReference type="InterPro" id="IPR035952">
    <property type="entry name" value="Rhomboid-like_sf"/>
</dbReference>
<dbReference type="SUPFAM" id="SSF144091">
    <property type="entry name" value="Rhomboid-like"/>
    <property type="match status" value="1"/>
</dbReference>
<dbReference type="RefSeq" id="WP_302109671.1">
    <property type="nucleotide sequence ID" value="NZ_JAUKTR010000003.1"/>
</dbReference>
<feature type="domain" description="Peptidase S54 rhomboid" evidence="6">
    <location>
        <begin position="82"/>
        <end position="230"/>
    </location>
</feature>
<evidence type="ECO:0000256" key="4">
    <source>
        <dbReference type="ARBA" id="ARBA00023136"/>
    </source>
</evidence>
<evidence type="ECO:0000313" key="7">
    <source>
        <dbReference type="EMBL" id="MDO1559235.1"/>
    </source>
</evidence>
<dbReference type="EMBL" id="JAUKTR010000003">
    <property type="protein sequence ID" value="MDO1559235.1"/>
    <property type="molecule type" value="Genomic_DNA"/>
</dbReference>
<feature type="transmembrane region" description="Helical" evidence="5">
    <location>
        <begin position="82"/>
        <end position="105"/>
    </location>
</feature>
<evidence type="ECO:0000256" key="5">
    <source>
        <dbReference type="SAM" id="Phobius"/>
    </source>
</evidence>
<dbReference type="PANTHER" id="PTHR43731:SF9">
    <property type="entry name" value="SLR1461 PROTEIN"/>
    <property type="match status" value="1"/>
</dbReference>
<keyword evidence="4 5" id="KW-0472">Membrane</keyword>
<dbReference type="PANTHER" id="PTHR43731">
    <property type="entry name" value="RHOMBOID PROTEASE"/>
    <property type="match status" value="1"/>
</dbReference>
<feature type="transmembrane region" description="Helical" evidence="5">
    <location>
        <begin position="117"/>
        <end position="141"/>
    </location>
</feature>
<feature type="transmembrane region" description="Helical" evidence="5">
    <location>
        <begin position="187"/>
        <end position="204"/>
    </location>
</feature>
<organism evidence="7 8">
    <name type="scientific">Peiella sedimenti</name>
    <dbReference type="NCBI Taxonomy" id="3061083"/>
    <lineage>
        <taxon>Bacteria</taxon>
        <taxon>Pseudomonadati</taxon>
        <taxon>Pseudomonadota</taxon>
        <taxon>Alphaproteobacteria</taxon>
        <taxon>Caulobacterales</taxon>
        <taxon>Caulobacteraceae</taxon>
        <taxon>Peiella</taxon>
    </lineage>
</organism>
<evidence type="ECO:0000256" key="1">
    <source>
        <dbReference type="ARBA" id="ARBA00004141"/>
    </source>
</evidence>